<comment type="caution">
    <text evidence="1">The sequence shown here is derived from an EMBL/GenBank/DDBJ whole genome shotgun (WGS) entry which is preliminary data.</text>
</comment>
<accession>A0A7J7J8H5</accession>
<evidence type="ECO:0000313" key="1">
    <source>
        <dbReference type="EMBL" id="KAF6021956.1"/>
    </source>
</evidence>
<dbReference type="Proteomes" id="UP000593567">
    <property type="component" value="Unassembled WGS sequence"/>
</dbReference>
<dbReference type="AlphaFoldDB" id="A0A7J7J8H5"/>
<reference evidence="1" key="1">
    <citation type="submission" date="2020-06" db="EMBL/GenBank/DDBJ databases">
        <title>Draft genome of Bugula neritina, a colonial animal packing powerful symbionts and potential medicines.</title>
        <authorList>
            <person name="Rayko M."/>
        </authorList>
    </citation>
    <scope>NUCLEOTIDE SEQUENCE [LARGE SCALE GENOMIC DNA]</scope>
    <source>
        <strain evidence="1">Kwan_BN1</strain>
    </source>
</reference>
<evidence type="ECO:0000313" key="2">
    <source>
        <dbReference type="Proteomes" id="UP000593567"/>
    </source>
</evidence>
<dbReference type="EMBL" id="VXIV02002929">
    <property type="protein sequence ID" value="KAF6021956.1"/>
    <property type="molecule type" value="Genomic_DNA"/>
</dbReference>
<name>A0A7J7J8H5_BUGNE</name>
<gene>
    <name evidence="1" type="ORF">EB796_019735</name>
</gene>
<keyword evidence="2" id="KW-1185">Reference proteome</keyword>
<organism evidence="1 2">
    <name type="scientific">Bugula neritina</name>
    <name type="common">Brown bryozoan</name>
    <name type="synonym">Sertularia neritina</name>
    <dbReference type="NCBI Taxonomy" id="10212"/>
    <lineage>
        <taxon>Eukaryota</taxon>
        <taxon>Metazoa</taxon>
        <taxon>Spiralia</taxon>
        <taxon>Lophotrochozoa</taxon>
        <taxon>Bryozoa</taxon>
        <taxon>Gymnolaemata</taxon>
        <taxon>Cheilostomatida</taxon>
        <taxon>Flustrina</taxon>
        <taxon>Buguloidea</taxon>
        <taxon>Bugulidae</taxon>
        <taxon>Bugula</taxon>
    </lineage>
</organism>
<protein>
    <submittedName>
        <fullName evidence="1">Uncharacterized protein</fullName>
    </submittedName>
</protein>
<proteinExistence type="predicted"/>
<sequence>MSNERLPNHELYANHKGFCEEMTPEERIKAEKQECLERLKKLSAQERNMSTKQLEEAETNLREDLHSWLATQISDTREGIHLDILLPANSRDLVMTLIMRGLLDMKQ</sequence>